<evidence type="ECO:0000313" key="2">
    <source>
        <dbReference type="Proteomes" id="UP000471031"/>
    </source>
</evidence>
<proteinExistence type="predicted"/>
<dbReference type="RefSeq" id="WP_161262176.1">
    <property type="nucleotide sequence ID" value="NZ_JAFBDC010000009.1"/>
</dbReference>
<sequence length="128" mass="14460">MVGNMAKNAALKVILTVALLLIGGDSAYALGDYNYRSFFADIPIEPEREYEDIITIHCTARCFFDRIIEVINGSTDVVINGQSNYELSGRQISIMKKDDYTLELSGVIFVRNKRSKEVKVIDVYQEIN</sequence>
<reference evidence="1 2" key="1">
    <citation type="submission" date="2020-01" db="EMBL/GenBank/DDBJ databases">
        <title>Whole genome sequence of Heliobacterium gestii DSM 11169.</title>
        <authorList>
            <person name="Kyndt J.A."/>
            <person name="Meyer T.E."/>
        </authorList>
    </citation>
    <scope>NUCLEOTIDE SEQUENCE [LARGE SCALE GENOMIC DNA]</scope>
    <source>
        <strain evidence="1 2">DSM 11169</strain>
    </source>
</reference>
<name>A0A845LFA9_HELGE</name>
<keyword evidence="2" id="KW-1185">Reference proteome</keyword>
<evidence type="ECO:0000313" key="1">
    <source>
        <dbReference type="EMBL" id="MZP43600.1"/>
    </source>
</evidence>
<dbReference type="EMBL" id="WXEX01000009">
    <property type="protein sequence ID" value="MZP43600.1"/>
    <property type="molecule type" value="Genomic_DNA"/>
</dbReference>
<protein>
    <submittedName>
        <fullName evidence="1">Uncharacterized protein</fullName>
    </submittedName>
</protein>
<dbReference type="AlphaFoldDB" id="A0A845LFA9"/>
<comment type="caution">
    <text evidence="1">The sequence shown here is derived from an EMBL/GenBank/DDBJ whole genome shotgun (WGS) entry which is preliminary data.</text>
</comment>
<dbReference type="Proteomes" id="UP000471031">
    <property type="component" value="Unassembled WGS sequence"/>
</dbReference>
<gene>
    <name evidence="1" type="ORF">GTO89_11160</name>
</gene>
<organism evidence="1 2">
    <name type="scientific">Heliomicrobium gestii</name>
    <name type="common">Heliobacterium gestii</name>
    <dbReference type="NCBI Taxonomy" id="2699"/>
    <lineage>
        <taxon>Bacteria</taxon>
        <taxon>Bacillati</taxon>
        <taxon>Bacillota</taxon>
        <taxon>Clostridia</taxon>
        <taxon>Eubacteriales</taxon>
        <taxon>Heliobacteriaceae</taxon>
        <taxon>Heliomicrobium</taxon>
    </lineage>
</organism>
<accession>A0A845LFA9</accession>